<dbReference type="Proteomes" id="UP001589702">
    <property type="component" value="Unassembled WGS sequence"/>
</dbReference>
<dbReference type="InterPro" id="IPR008979">
    <property type="entry name" value="Galactose-bd-like_sf"/>
</dbReference>
<gene>
    <name evidence="3" type="ORF">ACFFP1_03145</name>
</gene>
<dbReference type="Gene3D" id="1.10.3020.10">
    <property type="entry name" value="alpha-amino acid ester hydrolase ( Helical cap domain)"/>
    <property type="match status" value="1"/>
</dbReference>
<proteinExistence type="predicted"/>
<dbReference type="EMBL" id="JBHMBC010000007">
    <property type="protein sequence ID" value="MFB9818492.1"/>
    <property type="molecule type" value="Genomic_DNA"/>
</dbReference>
<dbReference type="InterPro" id="IPR013736">
    <property type="entry name" value="Xaa-Pro_dipept_C"/>
</dbReference>
<organism evidence="3 4">
    <name type="scientific">Arthrobacter ramosus</name>
    <dbReference type="NCBI Taxonomy" id="1672"/>
    <lineage>
        <taxon>Bacteria</taxon>
        <taxon>Bacillati</taxon>
        <taxon>Actinomycetota</taxon>
        <taxon>Actinomycetes</taxon>
        <taxon>Micrococcales</taxon>
        <taxon>Micrococcaceae</taxon>
        <taxon>Arthrobacter</taxon>
    </lineage>
</organism>
<comment type="caution">
    <text evidence="3">The sequence shown here is derived from an EMBL/GenBank/DDBJ whole genome shotgun (WGS) entry which is preliminary data.</text>
</comment>
<evidence type="ECO:0000313" key="4">
    <source>
        <dbReference type="Proteomes" id="UP001589702"/>
    </source>
</evidence>
<dbReference type="Pfam" id="PF08530">
    <property type="entry name" value="PepX_C"/>
    <property type="match status" value="1"/>
</dbReference>
<dbReference type="SUPFAM" id="SSF49785">
    <property type="entry name" value="Galactose-binding domain-like"/>
    <property type="match status" value="1"/>
</dbReference>
<dbReference type="Gene3D" id="3.40.50.1820">
    <property type="entry name" value="alpha/beta hydrolase"/>
    <property type="match status" value="1"/>
</dbReference>
<keyword evidence="1 3" id="KW-0378">Hydrolase</keyword>
<evidence type="ECO:0000256" key="1">
    <source>
        <dbReference type="ARBA" id="ARBA00022801"/>
    </source>
</evidence>
<dbReference type="NCBIfam" id="TIGR00976">
    <property type="entry name" value="CocE_NonD"/>
    <property type="match status" value="1"/>
</dbReference>
<dbReference type="InterPro" id="IPR000383">
    <property type="entry name" value="Xaa-Pro-like_dom"/>
</dbReference>
<reference evidence="3 4" key="1">
    <citation type="submission" date="2024-09" db="EMBL/GenBank/DDBJ databases">
        <authorList>
            <person name="Sun Q."/>
            <person name="Mori K."/>
        </authorList>
    </citation>
    <scope>NUCLEOTIDE SEQUENCE [LARGE SCALE GENOMIC DNA]</scope>
    <source>
        <strain evidence="3 4">JCM 1334</strain>
    </source>
</reference>
<dbReference type="InterPro" id="IPR050585">
    <property type="entry name" value="Xaa-Pro_dipeptidyl-ppase/CocE"/>
</dbReference>
<dbReference type="SMART" id="SM00939">
    <property type="entry name" value="PepX_C"/>
    <property type="match status" value="1"/>
</dbReference>
<dbReference type="Pfam" id="PF02129">
    <property type="entry name" value="Peptidase_S15"/>
    <property type="match status" value="1"/>
</dbReference>
<dbReference type="SUPFAM" id="SSF53474">
    <property type="entry name" value="alpha/beta-Hydrolases"/>
    <property type="match status" value="1"/>
</dbReference>
<dbReference type="PANTHER" id="PTHR43056">
    <property type="entry name" value="PEPTIDASE S9 PROLYL OLIGOPEPTIDASE"/>
    <property type="match status" value="1"/>
</dbReference>
<dbReference type="RefSeq" id="WP_234748822.1">
    <property type="nucleotide sequence ID" value="NZ_BAAAWN010000001.1"/>
</dbReference>
<keyword evidence="4" id="KW-1185">Reference proteome</keyword>
<sequence>MKIRTDFPHSVTVMEHVLIPMSDGVKLAATIWLPEDSASRPVPALLEYLPYRRGDWTAPRDAQRHPWYAGHGYASVRVDIRGCGDSEGVMLDEYHPQEQADGVEVIEWLAAQPWCTGKVGMFGISWGGFNALQIAAEQPEALKAIVTVCSTDDRYADDVHYFGGAMLGIDMTSWAGTMLAFQCRPPAPWRVGDAWETMWKERLEALQPFSEIWMDHQERDDYWRHGSVCEDYSKITAAVLAVGGWADPYRNTVFRLLEHLDAPVQGLIGPWSHQYPDIERTPGPTIGFLQETLRWWDYWLKGIETDVMAEPSLRAYHQDSVRPATHYPERAGTWVGLDGWPSADVGQRRFNLASDLRSLATDAAGMAVVDTPQHNGVDAARWFPFGNLSDLPPDQRAEDGRSVAFETPVLEDDINLFGYARLRLRVNSSTPRANVIARLCDVGPDGSSTLITRGAINLARRNGMDKAEELIPGQFVEAEIEFTSMSWQVPAGHRLRLALATTYWPWIWPHGEQGFVTVDAGQSVLTLDDLDPAAIGKRDVAFEEAEQAPGLDIRPGAVLAARPEREVRYEPQSESWTLTVDPNYGGNRIYPDGLSFGEEALERYSISGNDPLTARAESMWNVSLQREDWGVRIETHATVTASKDHYVLHNEVKTFKDEQLFFEKTFEKRISRTSA</sequence>
<evidence type="ECO:0000313" key="3">
    <source>
        <dbReference type="EMBL" id="MFB9818492.1"/>
    </source>
</evidence>
<accession>A0ABV5XUU7</accession>
<evidence type="ECO:0000259" key="2">
    <source>
        <dbReference type="SMART" id="SM00939"/>
    </source>
</evidence>
<dbReference type="GO" id="GO:0016787">
    <property type="term" value="F:hydrolase activity"/>
    <property type="evidence" value="ECO:0007669"/>
    <property type="project" value="UniProtKB-KW"/>
</dbReference>
<feature type="domain" description="Xaa-Pro dipeptidyl-peptidase C-terminal" evidence="2">
    <location>
        <begin position="293"/>
        <end position="526"/>
    </location>
</feature>
<dbReference type="InterPro" id="IPR005674">
    <property type="entry name" value="CocE/Ser_esterase"/>
</dbReference>
<protein>
    <submittedName>
        <fullName evidence="3">CocE/NonD family hydrolase</fullName>
    </submittedName>
</protein>
<name>A0ABV5XUU7_ARTRM</name>
<dbReference type="InterPro" id="IPR029058">
    <property type="entry name" value="AB_hydrolase_fold"/>
</dbReference>
<dbReference type="PANTHER" id="PTHR43056:SF10">
    <property type="entry name" value="COCE_NOND FAMILY, PUTATIVE (AFU_ORTHOLOGUE AFUA_7G00600)-RELATED"/>
    <property type="match status" value="1"/>
</dbReference>
<dbReference type="Gene3D" id="2.60.120.260">
    <property type="entry name" value="Galactose-binding domain-like"/>
    <property type="match status" value="1"/>
</dbReference>